<dbReference type="RefSeq" id="WP_070793223.1">
    <property type="nucleotide sequence ID" value="NZ_MKIR01000026.1"/>
</dbReference>
<dbReference type="Proteomes" id="UP000178622">
    <property type="component" value="Unassembled WGS sequence"/>
</dbReference>
<dbReference type="OrthoDB" id="2168472at2"/>
<feature type="chain" id="PRO_5009450638" description="DUF5067 domain-containing protein" evidence="2">
    <location>
        <begin position="22"/>
        <end position="152"/>
    </location>
</feature>
<organism evidence="3 4">
    <name type="scientific">Floricoccus tropicus</name>
    <dbReference type="NCBI Taxonomy" id="1859473"/>
    <lineage>
        <taxon>Bacteria</taxon>
        <taxon>Bacillati</taxon>
        <taxon>Bacillota</taxon>
        <taxon>Bacilli</taxon>
        <taxon>Lactobacillales</taxon>
        <taxon>Streptococcaceae</taxon>
        <taxon>Floricoccus</taxon>
    </lineage>
</organism>
<accession>A0A1E8GIZ6</accession>
<evidence type="ECO:0000313" key="3">
    <source>
        <dbReference type="EMBL" id="OFI48215.1"/>
    </source>
</evidence>
<evidence type="ECO:0000256" key="2">
    <source>
        <dbReference type="SAM" id="SignalP"/>
    </source>
</evidence>
<feature type="compositionally biased region" description="Low complexity" evidence="1">
    <location>
        <begin position="34"/>
        <end position="55"/>
    </location>
</feature>
<proteinExistence type="predicted"/>
<dbReference type="EMBL" id="MKIR01000026">
    <property type="protein sequence ID" value="OFI48215.1"/>
    <property type="molecule type" value="Genomic_DNA"/>
</dbReference>
<feature type="signal peptide" evidence="2">
    <location>
        <begin position="1"/>
        <end position="21"/>
    </location>
</feature>
<protein>
    <recommendedName>
        <fullName evidence="5">DUF5067 domain-containing protein</fullName>
    </recommendedName>
</protein>
<name>A0A1E8GIZ6_9LACT</name>
<comment type="caution">
    <text evidence="3">The sequence shown here is derived from an EMBL/GenBank/DDBJ whole genome shotgun (WGS) entry which is preliminary data.</text>
</comment>
<evidence type="ECO:0008006" key="5">
    <source>
        <dbReference type="Google" id="ProtNLM"/>
    </source>
</evidence>
<keyword evidence="4" id="KW-1185">Reference proteome</keyword>
<gene>
    <name evidence="3" type="ORF">BG261_07995</name>
</gene>
<keyword evidence="2" id="KW-0732">Signal</keyword>
<sequence length="152" mass="16409">MKAKKIIPILLLTTLAGISLAACTSKKSNDKPIETSTSTSTSTTTQESTNESEGTFTAVIDGDVSQNETVDKSYRFLLKDVDSTDDPNDILPVMKNNGVVLNLEKSQLPDDFKIEDYKDGQKVKFIIKGLAPMTASIPPQVAGNAVKSLEKN</sequence>
<reference evidence="4" key="1">
    <citation type="submission" date="2016-09" db="EMBL/GenBank/DDBJ databases">
        <title>Draft genome sequence of a novel species of the family Streptococcaceae isolated from flowers.</title>
        <authorList>
            <person name="Chuah L.-O."/>
            <person name="Yap K.-P."/>
            <person name="Thong K.L."/>
            <person name="Liong M.T."/>
            <person name="Ahmad R."/>
            <person name="Rusul G."/>
        </authorList>
    </citation>
    <scope>NUCLEOTIDE SEQUENCE [LARGE SCALE GENOMIC DNA]</scope>
    <source>
        <strain evidence="4">DF1</strain>
    </source>
</reference>
<dbReference type="AlphaFoldDB" id="A0A1E8GIZ6"/>
<evidence type="ECO:0000313" key="4">
    <source>
        <dbReference type="Proteomes" id="UP000178622"/>
    </source>
</evidence>
<evidence type="ECO:0000256" key="1">
    <source>
        <dbReference type="SAM" id="MobiDB-lite"/>
    </source>
</evidence>
<feature type="region of interest" description="Disordered" evidence="1">
    <location>
        <begin position="27"/>
        <end position="62"/>
    </location>
</feature>
<dbReference type="PROSITE" id="PS51257">
    <property type="entry name" value="PROKAR_LIPOPROTEIN"/>
    <property type="match status" value="1"/>
</dbReference>